<evidence type="ECO:0000259" key="1">
    <source>
        <dbReference type="Pfam" id="PF14691"/>
    </source>
</evidence>
<dbReference type="SUPFAM" id="SSF46548">
    <property type="entry name" value="alpha-helical ferredoxin"/>
    <property type="match status" value="1"/>
</dbReference>
<accession>X1QV68</accession>
<protein>
    <recommendedName>
        <fullName evidence="1">Dihydroprymidine dehydrogenase domain-containing protein</fullName>
    </recommendedName>
</protein>
<dbReference type="InterPro" id="IPR009051">
    <property type="entry name" value="Helical_ferredxn"/>
</dbReference>
<sequence length="53" mass="6179">MAKVIPNRVEMPRQDPEVRRRNFNEVALGFDMELARAEAERCLQCKKPFCIDG</sequence>
<evidence type="ECO:0000313" key="2">
    <source>
        <dbReference type="EMBL" id="GAI47179.1"/>
    </source>
</evidence>
<dbReference type="EMBL" id="BARV01038321">
    <property type="protein sequence ID" value="GAI47179.1"/>
    <property type="molecule type" value="Genomic_DNA"/>
</dbReference>
<dbReference type="GO" id="GO:0051536">
    <property type="term" value="F:iron-sulfur cluster binding"/>
    <property type="evidence" value="ECO:0007669"/>
    <property type="project" value="InterPro"/>
</dbReference>
<dbReference type="InterPro" id="IPR028261">
    <property type="entry name" value="DPD_II"/>
</dbReference>
<dbReference type="Pfam" id="PF14691">
    <property type="entry name" value="Fer4_20"/>
    <property type="match status" value="1"/>
</dbReference>
<gene>
    <name evidence="2" type="ORF">S06H3_59070</name>
</gene>
<proteinExistence type="predicted"/>
<feature type="domain" description="Dihydroprymidine dehydrogenase" evidence="1">
    <location>
        <begin position="19"/>
        <end position="52"/>
    </location>
</feature>
<feature type="non-terminal residue" evidence="2">
    <location>
        <position position="53"/>
    </location>
</feature>
<reference evidence="2" key="1">
    <citation type="journal article" date="2014" name="Front. Microbiol.">
        <title>High frequency of phylogenetically diverse reductive dehalogenase-homologous genes in deep subseafloor sedimentary metagenomes.</title>
        <authorList>
            <person name="Kawai M."/>
            <person name="Futagami T."/>
            <person name="Toyoda A."/>
            <person name="Takaki Y."/>
            <person name="Nishi S."/>
            <person name="Hori S."/>
            <person name="Arai W."/>
            <person name="Tsubouchi T."/>
            <person name="Morono Y."/>
            <person name="Uchiyama I."/>
            <person name="Ito T."/>
            <person name="Fujiyama A."/>
            <person name="Inagaki F."/>
            <person name="Takami H."/>
        </authorList>
    </citation>
    <scope>NUCLEOTIDE SEQUENCE</scope>
    <source>
        <strain evidence="2">Expedition CK06-06</strain>
    </source>
</reference>
<dbReference type="Gene3D" id="1.10.1060.10">
    <property type="entry name" value="Alpha-helical ferredoxin"/>
    <property type="match status" value="1"/>
</dbReference>
<comment type="caution">
    <text evidence="2">The sequence shown here is derived from an EMBL/GenBank/DDBJ whole genome shotgun (WGS) entry which is preliminary data.</text>
</comment>
<name>X1QV68_9ZZZZ</name>
<organism evidence="2">
    <name type="scientific">marine sediment metagenome</name>
    <dbReference type="NCBI Taxonomy" id="412755"/>
    <lineage>
        <taxon>unclassified sequences</taxon>
        <taxon>metagenomes</taxon>
        <taxon>ecological metagenomes</taxon>
    </lineage>
</organism>
<dbReference type="AlphaFoldDB" id="X1QV68"/>